<comment type="caution">
    <text evidence="1">The sequence shown here is derived from an EMBL/GenBank/DDBJ whole genome shotgun (WGS) entry which is preliminary data.</text>
</comment>
<reference evidence="1" key="1">
    <citation type="journal article" date="2015" name="Nature">
        <title>Complex archaea that bridge the gap between prokaryotes and eukaryotes.</title>
        <authorList>
            <person name="Spang A."/>
            <person name="Saw J.H."/>
            <person name="Jorgensen S.L."/>
            <person name="Zaremba-Niedzwiedzka K."/>
            <person name="Martijn J."/>
            <person name="Lind A.E."/>
            <person name="van Eijk R."/>
            <person name="Schleper C."/>
            <person name="Guy L."/>
            <person name="Ettema T.J."/>
        </authorList>
    </citation>
    <scope>NUCLEOTIDE SEQUENCE</scope>
</reference>
<name>A0A0F9LTN5_9ZZZZ</name>
<organism evidence="1">
    <name type="scientific">marine sediment metagenome</name>
    <dbReference type="NCBI Taxonomy" id="412755"/>
    <lineage>
        <taxon>unclassified sequences</taxon>
        <taxon>metagenomes</taxon>
        <taxon>ecological metagenomes</taxon>
    </lineage>
</organism>
<evidence type="ECO:0000313" key="1">
    <source>
        <dbReference type="EMBL" id="KKM98464.1"/>
    </source>
</evidence>
<dbReference type="AlphaFoldDB" id="A0A0F9LTN5"/>
<gene>
    <name evidence="1" type="ORF">LCGC14_1157700</name>
</gene>
<accession>A0A0F9LTN5</accession>
<protein>
    <submittedName>
        <fullName evidence="1">Uncharacterized protein</fullName>
    </submittedName>
</protein>
<dbReference type="EMBL" id="LAZR01005616">
    <property type="protein sequence ID" value="KKM98464.1"/>
    <property type="molecule type" value="Genomic_DNA"/>
</dbReference>
<sequence>MANTGESCALCGARHQDAGSALVHKLVAHGPLVGASPRKRKRVRTLLPRFGNSLERAGFGEVEAHIILRLLAEELRNAGLA</sequence>
<proteinExistence type="predicted"/>